<organism evidence="1 2">
    <name type="scientific">Geobacillus icigianus</name>
    <dbReference type="NCBI Taxonomy" id="1430331"/>
    <lineage>
        <taxon>Bacteria</taxon>
        <taxon>Bacillati</taxon>
        <taxon>Bacillota</taxon>
        <taxon>Bacilli</taxon>
        <taxon>Bacillales</taxon>
        <taxon>Anoxybacillaceae</taxon>
        <taxon>Geobacillus</taxon>
    </lineage>
</organism>
<evidence type="ECO:0008006" key="3">
    <source>
        <dbReference type="Google" id="ProtNLM"/>
    </source>
</evidence>
<comment type="caution">
    <text evidence="1">The sequence shown here is derived from an EMBL/GenBank/DDBJ whole genome shotgun (WGS) entry which is preliminary data.</text>
</comment>
<protein>
    <recommendedName>
        <fullName evidence="3">Transposase</fullName>
    </recommendedName>
</protein>
<sequence length="120" mass="14080">MKKEFLRMLVRLELDEAKQRLLFGFFETYLRLSEQEELELRNEVNEMETKEAKKVMDLIVSYEQRGMKKGIEKGMEKGMEKGIEKGKMDVAKRMLEKGYDVPTICELTGLPVEAVEKLKE</sequence>
<name>A0ABU6BGJ1_9BACL</name>
<evidence type="ECO:0000313" key="1">
    <source>
        <dbReference type="EMBL" id="MEB3750932.1"/>
    </source>
</evidence>
<dbReference type="EMBL" id="JPYA02000002">
    <property type="protein sequence ID" value="MEB3750932.1"/>
    <property type="molecule type" value="Genomic_DNA"/>
</dbReference>
<gene>
    <name evidence="1" type="ORF">EP10_001773</name>
</gene>
<accession>A0ABU6BGJ1</accession>
<proteinExistence type="predicted"/>
<reference evidence="1 2" key="1">
    <citation type="journal article" date="2014" name="Genome Announc.">
        <title>Draft Genome Sequence of Geobacillus icigianus Strain G1w1T Isolated from Hot Springs in the Valley of Geysers, Kamchatka (Russian Federation).</title>
        <authorList>
            <person name="Bryanskaya A.V."/>
            <person name="Rozanov A.S."/>
            <person name="Logacheva M.D."/>
            <person name="Kotenko A.V."/>
            <person name="Peltek S.E."/>
        </authorList>
    </citation>
    <scope>NUCLEOTIDE SEQUENCE [LARGE SCALE GENOMIC DNA]</scope>
    <source>
        <strain evidence="1 2">G1w1</strain>
    </source>
</reference>
<keyword evidence="2" id="KW-1185">Reference proteome</keyword>
<evidence type="ECO:0000313" key="2">
    <source>
        <dbReference type="Proteomes" id="UP000029267"/>
    </source>
</evidence>
<dbReference type="Proteomes" id="UP000029267">
    <property type="component" value="Unassembled WGS sequence"/>
</dbReference>